<dbReference type="RefSeq" id="WP_310536415.1">
    <property type="nucleotide sequence ID" value="NZ_BAAAOC010000093.1"/>
</dbReference>
<dbReference type="Proteomes" id="UP001260872">
    <property type="component" value="Unassembled WGS sequence"/>
</dbReference>
<organism evidence="3 4">
    <name type="scientific">Nesterenkonia flava</name>
    <dbReference type="NCBI Taxonomy" id="469799"/>
    <lineage>
        <taxon>Bacteria</taxon>
        <taxon>Bacillati</taxon>
        <taxon>Actinomycetota</taxon>
        <taxon>Actinomycetes</taxon>
        <taxon>Micrococcales</taxon>
        <taxon>Micrococcaceae</taxon>
        <taxon>Nesterenkonia</taxon>
    </lineage>
</organism>
<feature type="region of interest" description="Disordered" evidence="1">
    <location>
        <begin position="24"/>
        <end position="50"/>
    </location>
</feature>
<evidence type="ECO:0000313" key="4">
    <source>
        <dbReference type="Proteomes" id="UP001260872"/>
    </source>
</evidence>
<dbReference type="InterPro" id="IPR011047">
    <property type="entry name" value="Quinoprotein_ADH-like_sf"/>
</dbReference>
<dbReference type="PROSITE" id="PS51257">
    <property type="entry name" value="PROKAR_LIPOPROTEIN"/>
    <property type="match status" value="1"/>
</dbReference>
<dbReference type="SUPFAM" id="SSF50998">
    <property type="entry name" value="Quinoprotein alcohol dehydrogenase-like"/>
    <property type="match status" value="1"/>
</dbReference>
<gene>
    <name evidence="3" type="ORF">RH857_02585</name>
</gene>
<evidence type="ECO:0000256" key="2">
    <source>
        <dbReference type="SAM" id="SignalP"/>
    </source>
</evidence>
<name>A0ABU1FQU7_9MICC</name>
<evidence type="ECO:0000313" key="3">
    <source>
        <dbReference type="EMBL" id="MDR5711028.1"/>
    </source>
</evidence>
<accession>A0ABU1FQU7</accession>
<sequence length="513" mass="55385">MSRFRSTSIPLAGLAVLSLLACGQGTEPQATPDPEPESPAGEAPEWTFPMPQERPRLWDAADAETMNTSIVIAPTDDLENQLVGSTAGADDLFAGAGALPVGGLMILWSFDTLTAVDLVAGEQRWTSDLDMDLGGVCQAVAVPEESPTHLYVSYTSSLYERCTGFASVDLSDGAAEVLQEPADASSADSWEDLSEEETSLPYEPAMGGSLMVQDEAVLYLGREGRIHRMEEDGSVPVGEQLRGASEVLGLFESDVTWGYAEGYGMVVAGSFFDGCEVIGTDPEGDASWHLDTEDIFGEHMPEDLTMCDVRMHPHGHHVLAEPTGPEGTSQLIITLDPATGEVLSRAVTTKHLPVQSLEETRVDIYSFHRATWIEGDLVVSDFDEVVRLNPETGERVWTSSVGREVVLHEGHADGPSRLVLPVGTDSTGRYVFTQVGDERSVEDFILLDGEDGSPVARWRAPEEYAAGLMPVIEARPWDGGMIMLPGYAVPLPGEDDYETVEIETADIVVLTWP</sequence>
<keyword evidence="2" id="KW-0732">Signal</keyword>
<feature type="chain" id="PRO_5046314253" evidence="2">
    <location>
        <begin position="22"/>
        <end position="513"/>
    </location>
</feature>
<protein>
    <submittedName>
        <fullName evidence="3">PQQ-binding-like beta-propeller repeat protein</fullName>
    </submittedName>
</protein>
<dbReference type="EMBL" id="JAVKGT010000004">
    <property type="protein sequence ID" value="MDR5711028.1"/>
    <property type="molecule type" value="Genomic_DNA"/>
</dbReference>
<proteinExistence type="predicted"/>
<evidence type="ECO:0000256" key="1">
    <source>
        <dbReference type="SAM" id="MobiDB-lite"/>
    </source>
</evidence>
<comment type="caution">
    <text evidence="3">The sequence shown here is derived from an EMBL/GenBank/DDBJ whole genome shotgun (WGS) entry which is preliminary data.</text>
</comment>
<keyword evidence="4" id="KW-1185">Reference proteome</keyword>
<reference evidence="4" key="1">
    <citation type="submission" date="2023-07" db="EMBL/GenBank/DDBJ databases">
        <title>Description of three actinobacteria isolated from air of manufacturing shop in a pharmaceutical factory.</title>
        <authorList>
            <person name="Zhang D.-F."/>
        </authorList>
    </citation>
    <scope>NUCLEOTIDE SEQUENCE [LARGE SCALE GENOMIC DNA]</scope>
    <source>
        <strain evidence="4">CCTCC AB 207010</strain>
    </source>
</reference>
<feature type="signal peptide" evidence="2">
    <location>
        <begin position="1"/>
        <end position="21"/>
    </location>
</feature>